<accession>A0A5M9IS15</accession>
<gene>
    <name evidence="1" type="ORF">FX985_05859</name>
</gene>
<comment type="caution">
    <text evidence="1">The sequence shown here is derived from an EMBL/GenBank/DDBJ whole genome shotgun (WGS) entry which is preliminary data.</text>
</comment>
<dbReference type="EMBL" id="VTFH01000002">
    <property type="protein sequence ID" value="KAA8559481.1"/>
    <property type="molecule type" value="Genomic_DNA"/>
</dbReference>
<sequence length="95" mass="10985">MIEVTTPRQRKENRLVHIHIIYTHTKMLLSKKPYSSWVEIQNQYPDYLTSLGPWDDQAVIEYLADEYCQLSPPPKEQVAAFIAATEETTVLTFSG</sequence>
<evidence type="ECO:0000313" key="2">
    <source>
        <dbReference type="Proteomes" id="UP000323425"/>
    </source>
</evidence>
<dbReference type="AlphaFoldDB" id="A0A5M9IS15"/>
<proteinExistence type="predicted"/>
<reference evidence="1 2" key="1">
    <citation type="journal article" date="2018" name="Plant Biotechnol. Rep.">
        <title>Diversity and antifungal activity of endophytic bacteria associated with Panax ginseng seedlings.</title>
        <authorList>
            <person name="Park J.M."/>
            <person name="Hong C.E."/>
            <person name="Jo S.H."/>
        </authorList>
    </citation>
    <scope>NUCLEOTIDE SEQUENCE [LARGE SCALE GENOMIC DNA]</scope>
    <source>
        <strain evidence="1 2">PgKB38</strain>
    </source>
</reference>
<protein>
    <submittedName>
        <fullName evidence="1">Uncharacterized protein</fullName>
    </submittedName>
</protein>
<name>A0A5M9IS15_9PSED</name>
<dbReference type="Proteomes" id="UP000323425">
    <property type="component" value="Unassembled WGS sequence"/>
</dbReference>
<organism evidence="1 2">
    <name type="scientific">Pseudomonas extremaustralis</name>
    <dbReference type="NCBI Taxonomy" id="359110"/>
    <lineage>
        <taxon>Bacteria</taxon>
        <taxon>Pseudomonadati</taxon>
        <taxon>Pseudomonadota</taxon>
        <taxon>Gammaproteobacteria</taxon>
        <taxon>Pseudomonadales</taxon>
        <taxon>Pseudomonadaceae</taxon>
        <taxon>Pseudomonas</taxon>
    </lineage>
</organism>
<evidence type="ECO:0000313" key="1">
    <source>
        <dbReference type="EMBL" id="KAA8559481.1"/>
    </source>
</evidence>